<protein>
    <submittedName>
        <fullName evidence="4">Uncharacterized protein</fullName>
    </submittedName>
</protein>
<name>A0A915II47_ROMCU</name>
<feature type="compositionally biased region" description="Polar residues" evidence="2">
    <location>
        <begin position="90"/>
        <end position="103"/>
    </location>
</feature>
<evidence type="ECO:0000313" key="3">
    <source>
        <dbReference type="Proteomes" id="UP000887565"/>
    </source>
</evidence>
<reference evidence="4" key="1">
    <citation type="submission" date="2022-11" db="UniProtKB">
        <authorList>
            <consortium name="WormBaseParasite"/>
        </authorList>
    </citation>
    <scope>IDENTIFICATION</scope>
</reference>
<evidence type="ECO:0000313" key="4">
    <source>
        <dbReference type="WBParaSite" id="nRc.2.0.1.t13047-RA"/>
    </source>
</evidence>
<organism evidence="3 4">
    <name type="scientific">Romanomermis culicivorax</name>
    <name type="common">Nematode worm</name>
    <dbReference type="NCBI Taxonomy" id="13658"/>
    <lineage>
        <taxon>Eukaryota</taxon>
        <taxon>Metazoa</taxon>
        <taxon>Ecdysozoa</taxon>
        <taxon>Nematoda</taxon>
        <taxon>Enoplea</taxon>
        <taxon>Dorylaimia</taxon>
        <taxon>Mermithida</taxon>
        <taxon>Mermithoidea</taxon>
        <taxon>Mermithidae</taxon>
        <taxon>Romanomermis</taxon>
    </lineage>
</organism>
<evidence type="ECO:0000256" key="2">
    <source>
        <dbReference type="SAM" id="MobiDB-lite"/>
    </source>
</evidence>
<feature type="compositionally biased region" description="Basic and acidic residues" evidence="2">
    <location>
        <begin position="445"/>
        <end position="455"/>
    </location>
</feature>
<dbReference type="WBParaSite" id="nRc.2.0.1.t13047-RA">
    <property type="protein sequence ID" value="nRc.2.0.1.t13047-RA"/>
    <property type="gene ID" value="nRc.2.0.1.g13047"/>
</dbReference>
<accession>A0A915II47</accession>
<feature type="region of interest" description="Disordered" evidence="2">
    <location>
        <begin position="392"/>
        <end position="455"/>
    </location>
</feature>
<sequence length="455" mass="49900">MARPFDLHGRSVLPCTFTAPYVACKAGSFFGDAEQRRSSQPEQDHPSLMKPRFSEISLGVGGHHAQQHDGGQTLRRLFFGSLAPSRSKQILTASRNSTATIASPPSGGPRIPVWKYGSPEKRGKSFSKSRSSASLAKISHLIDPLASRNSKGRPAYTYDCEQRLEDIENSLRRIENKLNQDVETILNVLQDRKDLITLSQRSDADHNKGPKTLINIAASTDDNNRPSAATRTLRHQPFSIPCTSRPPLPPPFTDQNHLSSGAGGGWSANACRLPRFPRSYTDVLPPPAPHQTSLDFNYLGDNSVYGTSSFERRHTELSHLLLHGFGFGFGKNDGFHGFGFDQSKHAYRPRETATSRSTSSDSRCRLKSVKLKQMSLPEYESTMAADAAIELGGGDEDCTSNVPSTTEAERQRRQQVPDGNVRLTDSLSVSSRRFPSLPPPGSLDSPRDGADSSLE</sequence>
<dbReference type="Proteomes" id="UP000887565">
    <property type="component" value="Unplaced"/>
</dbReference>
<keyword evidence="1" id="KW-0175">Coiled coil</keyword>
<evidence type="ECO:0000256" key="1">
    <source>
        <dbReference type="SAM" id="Coils"/>
    </source>
</evidence>
<proteinExistence type="predicted"/>
<keyword evidence="3" id="KW-1185">Reference proteome</keyword>
<dbReference type="AlphaFoldDB" id="A0A915II47"/>
<feature type="coiled-coil region" evidence="1">
    <location>
        <begin position="157"/>
        <end position="184"/>
    </location>
</feature>
<feature type="region of interest" description="Disordered" evidence="2">
    <location>
        <begin position="90"/>
        <end position="112"/>
    </location>
</feature>
<feature type="compositionally biased region" description="Polar residues" evidence="2">
    <location>
        <begin position="423"/>
        <end position="433"/>
    </location>
</feature>